<dbReference type="Proteomes" id="UP001270362">
    <property type="component" value="Unassembled WGS sequence"/>
</dbReference>
<keyword evidence="2" id="KW-1185">Reference proteome</keyword>
<dbReference type="EMBL" id="JAULSO010000004">
    <property type="protein sequence ID" value="KAK3684029.1"/>
    <property type="molecule type" value="Genomic_DNA"/>
</dbReference>
<evidence type="ECO:0000313" key="1">
    <source>
        <dbReference type="EMBL" id="KAK3684029.1"/>
    </source>
</evidence>
<proteinExistence type="predicted"/>
<accession>A0AAE0X3H8</accession>
<sequence>MDHWSCDNCKPKQSHRDCLQCKKIRKFIMQPEHTYQFLSRQLVSIAMAFSYDETVALVNENVLERVMLAGYKDTKRKKYYEHFHCDPPPTEAVDEGKRMVKTFPLPEDYCRVFSKSEIRDHTKFGSVLKARKDEFVVIIDNQFEKEEKAKAARRFKLAAEKAAKGRQSARVIKGAV</sequence>
<comment type="caution">
    <text evidence="1">The sequence shown here is derived from an EMBL/GenBank/DDBJ whole genome shotgun (WGS) entry which is preliminary data.</text>
</comment>
<gene>
    <name evidence="1" type="ORF">B0T22DRAFT_469451</name>
</gene>
<organism evidence="1 2">
    <name type="scientific">Podospora appendiculata</name>
    <dbReference type="NCBI Taxonomy" id="314037"/>
    <lineage>
        <taxon>Eukaryota</taxon>
        <taxon>Fungi</taxon>
        <taxon>Dikarya</taxon>
        <taxon>Ascomycota</taxon>
        <taxon>Pezizomycotina</taxon>
        <taxon>Sordariomycetes</taxon>
        <taxon>Sordariomycetidae</taxon>
        <taxon>Sordariales</taxon>
        <taxon>Podosporaceae</taxon>
        <taxon>Podospora</taxon>
    </lineage>
</organism>
<reference evidence="1" key="2">
    <citation type="submission" date="2023-06" db="EMBL/GenBank/DDBJ databases">
        <authorList>
            <consortium name="Lawrence Berkeley National Laboratory"/>
            <person name="Haridas S."/>
            <person name="Hensen N."/>
            <person name="Bonometti L."/>
            <person name="Westerberg I."/>
            <person name="Brannstrom I.O."/>
            <person name="Guillou S."/>
            <person name="Cros-Aarteil S."/>
            <person name="Calhoun S."/>
            <person name="Kuo A."/>
            <person name="Mondo S."/>
            <person name="Pangilinan J."/>
            <person name="Riley R."/>
            <person name="Labutti K."/>
            <person name="Andreopoulos B."/>
            <person name="Lipzen A."/>
            <person name="Chen C."/>
            <person name="Yanf M."/>
            <person name="Daum C."/>
            <person name="Ng V."/>
            <person name="Clum A."/>
            <person name="Steindorff A."/>
            <person name="Ohm R."/>
            <person name="Martin F."/>
            <person name="Silar P."/>
            <person name="Natvig D."/>
            <person name="Lalanne C."/>
            <person name="Gautier V."/>
            <person name="Ament-Velasquez S.L."/>
            <person name="Kruys A."/>
            <person name="Hutchinson M.I."/>
            <person name="Powell A.J."/>
            <person name="Barry K."/>
            <person name="Miller A.N."/>
            <person name="Grigoriev I.V."/>
            <person name="Debuchy R."/>
            <person name="Gladieux P."/>
            <person name="Thoren M.H."/>
            <person name="Johannesson H."/>
        </authorList>
    </citation>
    <scope>NUCLEOTIDE SEQUENCE</scope>
    <source>
        <strain evidence="1">CBS 314.62</strain>
    </source>
</reference>
<protein>
    <submittedName>
        <fullName evidence="1">Uncharacterized protein</fullName>
    </submittedName>
</protein>
<reference evidence="1" key="1">
    <citation type="journal article" date="2023" name="Mol. Phylogenet. Evol.">
        <title>Genome-scale phylogeny and comparative genomics of the fungal order Sordariales.</title>
        <authorList>
            <person name="Hensen N."/>
            <person name="Bonometti L."/>
            <person name="Westerberg I."/>
            <person name="Brannstrom I.O."/>
            <person name="Guillou S."/>
            <person name="Cros-Aarteil S."/>
            <person name="Calhoun S."/>
            <person name="Haridas S."/>
            <person name="Kuo A."/>
            <person name="Mondo S."/>
            <person name="Pangilinan J."/>
            <person name="Riley R."/>
            <person name="LaButti K."/>
            <person name="Andreopoulos B."/>
            <person name="Lipzen A."/>
            <person name="Chen C."/>
            <person name="Yan M."/>
            <person name="Daum C."/>
            <person name="Ng V."/>
            <person name="Clum A."/>
            <person name="Steindorff A."/>
            <person name="Ohm R.A."/>
            <person name="Martin F."/>
            <person name="Silar P."/>
            <person name="Natvig D.O."/>
            <person name="Lalanne C."/>
            <person name="Gautier V."/>
            <person name="Ament-Velasquez S.L."/>
            <person name="Kruys A."/>
            <person name="Hutchinson M.I."/>
            <person name="Powell A.J."/>
            <person name="Barry K."/>
            <person name="Miller A.N."/>
            <person name="Grigoriev I.V."/>
            <person name="Debuchy R."/>
            <person name="Gladieux P."/>
            <person name="Hiltunen Thoren M."/>
            <person name="Johannesson H."/>
        </authorList>
    </citation>
    <scope>NUCLEOTIDE SEQUENCE</scope>
    <source>
        <strain evidence="1">CBS 314.62</strain>
    </source>
</reference>
<name>A0AAE0X3H8_9PEZI</name>
<evidence type="ECO:0000313" key="2">
    <source>
        <dbReference type="Proteomes" id="UP001270362"/>
    </source>
</evidence>
<dbReference type="AlphaFoldDB" id="A0AAE0X3H8"/>